<organism evidence="1">
    <name type="scientific">Arundo donax</name>
    <name type="common">Giant reed</name>
    <name type="synonym">Donax arundinaceus</name>
    <dbReference type="NCBI Taxonomy" id="35708"/>
    <lineage>
        <taxon>Eukaryota</taxon>
        <taxon>Viridiplantae</taxon>
        <taxon>Streptophyta</taxon>
        <taxon>Embryophyta</taxon>
        <taxon>Tracheophyta</taxon>
        <taxon>Spermatophyta</taxon>
        <taxon>Magnoliopsida</taxon>
        <taxon>Liliopsida</taxon>
        <taxon>Poales</taxon>
        <taxon>Poaceae</taxon>
        <taxon>PACMAD clade</taxon>
        <taxon>Arundinoideae</taxon>
        <taxon>Arundineae</taxon>
        <taxon>Arundo</taxon>
    </lineage>
</organism>
<sequence length="54" mass="6444">MIEICSRLIFCFQLDIKNHNERIVSIHAIDLLEPNSVNYNPHLVDAWFFFPLQE</sequence>
<protein>
    <submittedName>
        <fullName evidence="1">Uncharacterized protein</fullName>
    </submittedName>
</protein>
<reference evidence="1" key="1">
    <citation type="submission" date="2014-09" db="EMBL/GenBank/DDBJ databases">
        <authorList>
            <person name="Magalhaes I.L.F."/>
            <person name="Oliveira U."/>
            <person name="Santos F.R."/>
            <person name="Vidigal T.H.D.A."/>
            <person name="Brescovit A.D."/>
            <person name="Santos A.J."/>
        </authorList>
    </citation>
    <scope>NUCLEOTIDE SEQUENCE</scope>
    <source>
        <tissue evidence="1">Shoot tissue taken approximately 20 cm above the soil surface</tissue>
    </source>
</reference>
<reference evidence="1" key="2">
    <citation type="journal article" date="2015" name="Data Brief">
        <title>Shoot transcriptome of the giant reed, Arundo donax.</title>
        <authorList>
            <person name="Barrero R.A."/>
            <person name="Guerrero F.D."/>
            <person name="Moolhuijzen P."/>
            <person name="Goolsby J.A."/>
            <person name="Tidwell J."/>
            <person name="Bellgard S.E."/>
            <person name="Bellgard M.I."/>
        </authorList>
    </citation>
    <scope>NUCLEOTIDE SEQUENCE</scope>
    <source>
        <tissue evidence="1">Shoot tissue taken approximately 20 cm above the soil surface</tissue>
    </source>
</reference>
<dbReference type="AlphaFoldDB" id="A0A0A9BH34"/>
<proteinExistence type="predicted"/>
<name>A0A0A9BH34_ARUDO</name>
<evidence type="ECO:0000313" key="1">
    <source>
        <dbReference type="EMBL" id="JAD60540.1"/>
    </source>
</evidence>
<dbReference type="EMBL" id="GBRH01237355">
    <property type="protein sequence ID" value="JAD60540.1"/>
    <property type="molecule type" value="Transcribed_RNA"/>
</dbReference>
<accession>A0A0A9BH34</accession>